<name>A0AB34IMG0_PRYPA</name>
<dbReference type="GO" id="GO:0030148">
    <property type="term" value="P:sphingolipid biosynthetic process"/>
    <property type="evidence" value="ECO:0007669"/>
    <property type="project" value="TreeGrafter"/>
</dbReference>
<evidence type="ECO:0000313" key="3">
    <source>
        <dbReference type="EMBL" id="KAL1500472.1"/>
    </source>
</evidence>
<dbReference type="SUPFAM" id="SSF51735">
    <property type="entry name" value="NAD(P)-binding Rossmann-fold domains"/>
    <property type="match status" value="2"/>
</dbReference>
<accession>A0AB34IMG0</accession>
<dbReference type="AlphaFoldDB" id="A0AB34IMG0"/>
<dbReference type="GO" id="GO:0047560">
    <property type="term" value="F:3-dehydrosphinganine reductase activity"/>
    <property type="evidence" value="ECO:0007669"/>
    <property type="project" value="TreeGrafter"/>
</dbReference>
<dbReference type="InterPro" id="IPR036291">
    <property type="entry name" value="NAD(P)-bd_dom_sf"/>
</dbReference>
<proteinExistence type="predicted"/>
<organism evidence="3 4">
    <name type="scientific">Prymnesium parvum</name>
    <name type="common">Toxic golden alga</name>
    <dbReference type="NCBI Taxonomy" id="97485"/>
    <lineage>
        <taxon>Eukaryota</taxon>
        <taxon>Haptista</taxon>
        <taxon>Haptophyta</taxon>
        <taxon>Prymnesiophyceae</taxon>
        <taxon>Prymnesiales</taxon>
        <taxon>Prymnesiaceae</taxon>
        <taxon>Prymnesium</taxon>
    </lineage>
</organism>
<dbReference type="GO" id="GO:0006666">
    <property type="term" value="P:3-keto-sphinganine metabolic process"/>
    <property type="evidence" value="ECO:0007669"/>
    <property type="project" value="TreeGrafter"/>
</dbReference>
<dbReference type="Gene3D" id="3.40.50.720">
    <property type="entry name" value="NAD(P)-binding Rossmann-like Domain"/>
    <property type="match status" value="1"/>
</dbReference>
<evidence type="ECO:0000313" key="4">
    <source>
        <dbReference type="Proteomes" id="UP001515480"/>
    </source>
</evidence>
<dbReference type="PANTHER" id="PTHR43550:SF3">
    <property type="entry name" value="3-KETODIHYDROSPHINGOSINE REDUCTASE"/>
    <property type="match status" value="1"/>
</dbReference>
<protein>
    <recommendedName>
        <fullName evidence="5">Ketoreductase (KR) domain-containing protein</fullName>
    </recommendedName>
</protein>
<dbReference type="EMBL" id="JBGBPQ010000023">
    <property type="protein sequence ID" value="KAL1500472.1"/>
    <property type="molecule type" value="Genomic_DNA"/>
</dbReference>
<sequence length="548" mass="60651">MPLKLGGYFPGRPDRRASKGTLSNDAPADAAVMGAPGEQDGDQHAGISQSRVALPGMPMKPEPQVEEPLSEKPPVAKKAPSYLPPSLPAYHPPPKAEKPFSLTMPSDKVEQAEAHARSMQRFRCFRCSCAPFRARHLMAPLFMAHHLVLRVRIILGFIVGGVLFLATSVVFLLLVLQLVWVIPLIMLLRCLTGYERSSSTSLPLQSSHVAILGGSTGLSRELVLACVRQGADVTLLAPDSSELRDIYEEMRTAAEERLKHLDKSVDKRQHIRCTPLDTTTGPIACFTALQNLVETAAPIDSLICLPLEVVQAFVSASDSCSEEDDAWNDELELDKSMLMCCVWGVRGVAIKMKRNMSGRVLLVGDSADAILENGEVQHQLSIHSLAQSIRKELDGTRVVVSVAASVWEWEQPGREADMQEGCFPIERRAKKWDLSNYAQHLVDHMMRGEEYVYAQLGGRSDSLSYLLNAHGYAPSPFPWAIVNAYMLPLLWLTEMPLAMEWQVYLSRCRNCGTAFFRACKKKLYRLASFCRSVSLCRSASLCRSPAMV</sequence>
<feature type="transmembrane region" description="Helical" evidence="2">
    <location>
        <begin position="147"/>
        <end position="165"/>
    </location>
</feature>
<evidence type="ECO:0000256" key="1">
    <source>
        <dbReference type="SAM" id="MobiDB-lite"/>
    </source>
</evidence>
<keyword evidence="2" id="KW-0812">Transmembrane</keyword>
<dbReference type="PANTHER" id="PTHR43550">
    <property type="entry name" value="3-KETODIHYDROSPHINGOSINE REDUCTASE"/>
    <property type="match status" value="1"/>
</dbReference>
<comment type="caution">
    <text evidence="3">The sequence shown here is derived from an EMBL/GenBank/DDBJ whole genome shotgun (WGS) entry which is preliminary data.</text>
</comment>
<keyword evidence="2" id="KW-0472">Membrane</keyword>
<keyword evidence="4" id="KW-1185">Reference proteome</keyword>
<evidence type="ECO:0000256" key="2">
    <source>
        <dbReference type="SAM" id="Phobius"/>
    </source>
</evidence>
<reference evidence="3 4" key="1">
    <citation type="journal article" date="2024" name="Science">
        <title>Giant polyketide synthase enzymes in the biosynthesis of giant marine polyether toxins.</title>
        <authorList>
            <person name="Fallon T.R."/>
            <person name="Shende V.V."/>
            <person name="Wierzbicki I.H."/>
            <person name="Pendleton A.L."/>
            <person name="Watervoot N.F."/>
            <person name="Auber R.P."/>
            <person name="Gonzalez D.J."/>
            <person name="Wisecaver J.H."/>
            <person name="Moore B.S."/>
        </authorList>
    </citation>
    <scope>NUCLEOTIDE SEQUENCE [LARGE SCALE GENOMIC DNA]</scope>
    <source>
        <strain evidence="3 4">12B1</strain>
    </source>
</reference>
<dbReference type="GO" id="GO:0005789">
    <property type="term" value="C:endoplasmic reticulum membrane"/>
    <property type="evidence" value="ECO:0007669"/>
    <property type="project" value="TreeGrafter"/>
</dbReference>
<keyword evidence="2" id="KW-1133">Transmembrane helix</keyword>
<evidence type="ECO:0008006" key="5">
    <source>
        <dbReference type="Google" id="ProtNLM"/>
    </source>
</evidence>
<gene>
    <name evidence="3" type="ORF">AB1Y20_013129</name>
</gene>
<feature type="region of interest" description="Disordered" evidence="1">
    <location>
        <begin position="1"/>
        <end position="79"/>
    </location>
</feature>
<dbReference type="Proteomes" id="UP001515480">
    <property type="component" value="Unassembled WGS sequence"/>
</dbReference>